<dbReference type="AlphaFoldDB" id="A0AAI9UKS2"/>
<gene>
    <name evidence="1" type="ORF">CMEL01_15750</name>
</gene>
<reference evidence="1 2" key="1">
    <citation type="submission" date="2016-10" db="EMBL/GenBank/DDBJ databases">
        <title>The genome sequence of Colletotrichum fioriniae PJ7.</title>
        <authorList>
            <person name="Baroncelli R."/>
        </authorList>
    </citation>
    <scope>NUCLEOTIDE SEQUENCE [LARGE SCALE GENOMIC DNA]</scope>
    <source>
        <strain evidence="1">Col 31</strain>
    </source>
</reference>
<dbReference type="Proteomes" id="UP001239795">
    <property type="component" value="Unassembled WGS sequence"/>
</dbReference>
<protein>
    <submittedName>
        <fullName evidence="1">Uncharacterized protein</fullName>
    </submittedName>
</protein>
<evidence type="ECO:0000313" key="2">
    <source>
        <dbReference type="Proteomes" id="UP001239795"/>
    </source>
</evidence>
<sequence>MLSSHFIQSGYSFIGRSLLGRPSLARDSYSDSAYKRLARELALDMMRTMCPITPRLGVTCCRMMTLNSRGN</sequence>
<organism evidence="1 2">
    <name type="scientific">Colletotrichum melonis</name>
    <dbReference type="NCBI Taxonomy" id="1209925"/>
    <lineage>
        <taxon>Eukaryota</taxon>
        <taxon>Fungi</taxon>
        <taxon>Dikarya</taxon>
        <taxon>Ascomycota</taxon>
        <taxon>Pezizomycotina</taxon>
        <taxon>Sordariomycetes</taxon>
        <taxon>Hypocreomycetidae</taxon>
        <taxon>Glomerellales</taxon>
        <taxon>Glomerellaceae</taxon>
        <taxon>Colletotrichum</taxon>
        <taxon>Colletotrichum acutatum species complex</taxon>
    </lineage>
</organism>
<name>A0AAI9UKS2_9PEZI</name>
<dbReference type="EMBL" id="MLGG01000015">
    <property type="protein sequence ID" value="KAK1457767.1"/>
    <property type="molecule type" value="Genomic_DNA"/>
</dbReference>
<evidence type="ECO:0000313" key="1">
    <source>
        <dbReference type="EMBL" id="KAK1457767.1"/>
    </source>
</evidence>
<accession>A0AAI9UKS2</accession>
<keyword evidence="2" id="KW-1185">Reference proteome</keyword>
<comment type="caution">
    <text evidence="1">The sequence shown here is derived from an EMBL/GenBank/DDBJ whole genome shotgun (WGS) entry which is preliminary data.</text>
</comment>
<proteinExistence type="predicted"/>